<evidence type="ECO:0000313" key="6">
    <source>
        <dbReference type="EMBL" id="MBP2437347.1"/>
    </source>
</evidence>
<dbReference type="PANTHER" id="PTHR30055">
    <property type="entry name" value="HTH-TYPE TRANSCRIPTIONAL REGULATOR RUTR"/>
    <property type="match status" value="1"/>
</dbReference>
<dbReference type="PRINTS" id="PR00455">
    <property type="entry name" value="HTHTETR"/>
</dbReference>
<dbReference type="Gene3D" id="1.10.357.10">
    <property type="entry name" value="Tetracycline Repressor, domain 2"/>
    <property type="match status" value="1"/>
</dbReference>
<sequence>MSDAQVSRDAPRGRNREATTARLLDAAAEVFAEVGLGAASVEAICERAGFTRGAFYSNFASKNELFLRLAARVSHERTAAVHERVMNLEQPLDPYRVEDLVRVLGDVTEDTFEILLFTEIAAQAMRDAELGAMLHAENERMTDQVAQIIATIADRGDIRLRVAPRDAARLLLAVWSDATQRAALERADAERTIALRADDVGRAVRLIVDISASPIE</sequence>
<reference evidence="6 7" key="1">
    <citation type="submission" date="2021-03" db="EMBL/GenBank/DDBJ databases">
        <title>Sequencing the genomes of 1000 actinobacteria strains.</title>
        <authorList>
            <person name="Klenk H.-P."/>
        </authorList>
    </citation>
    <scope>NUCLEOTIDE SEQUENCE [LARGE SCALE GENOMIC DNA]</scope>
    <source>
        <strain evidence="6 7">DSM 24221</strain>
    </source>
</reference>
<evidence type="ECO:0000256" key="3">
    <source>
        <dbReference type="ARBA" id="ARBA00023163"/>
    </source>
</evidence>
<gene>
    <name evidence="6" type="ORF">JOF34_001933</name>
</gene>
<dbReference type="SUPFAM" id="SSF46689">
    <property type="entry name" value="Homeodomain-like"/>
    <property type="match status" value="1"/>
</dbReference>
<dbReference type="RefSeq" id="WP_165134209.1">
    <property type="nucleotide sequence ID" value="NZ_CP049253.1"/>
</dbReference>
<evidence type="ECO:0000259" key="5">
    <source>
        <dbReference type="PROSITE" id="PS50977"/>
    </source>
</evidence>
<evidence type="ECO:0000256" key="4">
    <source>
        <dbReference type="PROSITE-ProRule" id="PRU00335"/>
    </source>
</evidence>
<name>A0ABS4ZJ76_9MICO</name>
<dbReference type="InterPro" id="IPR036271">
    <property type="entry name" value="Tet_transcr_reg_TetR-rel_C_sf"/>
</dbReference>
<protein>
    <submittedName>
        <fullName evidence="6">AcrR family transcriptional regulator</fullName>
    </submittedName>
</protein>
<feature type="domain" description="HTH tetR-type" evidence="5">
    <location>
        <begin position="17"/>
        <end position="77"/>
    </location>
</feature>
<keyword evidence="1" id="KW-0805">Transcription regulation</keyword>
<dbReference type="PROSITE" id="PS50977">
    <property type="entry name" value="HTH_TETR_2"/>
    <property type="match status" value="1"/>
</dbReference>
<dbReference type="InterPro" id="IPR009057">
    <property type="entry name" value="Homeodomain-like_sf"/>
</dbReference>
<keyword evidence="2 4" id="KW-0238">DNA-binding</keyword>
<comment type="caution">
    <text evidence="6">The sequence shown here is derived from an EMBL/GenBank/DDBJ whole genome shotgun (WGS) entry which is preliminary data.</text>
</comment>
<feature type="DNA-binding region" description="H-T-H motif" evidence="4">
    <location>
        <begin position="40"/>
        <end position="59"/>
    </location>
</feature>
<dbReference type="InterPro" id="IPR001647">
    <property type="entry name" value="HTH_TetR"/>
</dbReference>
<dbReference type="EMBL" id="JAGIOL010000001">
    <property type="protein sequence ID" value="MBP2437347.1"/>
    <property type="molecule type" value="Genomic_DNA"/>
</dbReference>
<evidence type="ECO:0000256" key="2">
    <source>
        <dbReference type="ARBA" id="ARBA00023125"/>
    </source>
</evidence>
<dbReference type="Pfam" id="PF00440">
    <property type="entry name" value="TetR_N"/>
    <property type="match status" value="1"/>
</dbReference>
<evidence type="ECO:0000256" key="1">
    <source>
        <dbReference type="ARBA" id="ARBA00023015"/>
    </source>
</evidence>
<keyword evidence="7" id="KW-1185">Reference proteome</keyword>
<organism evidence="6 7">
    <name type="scientific">Microbacterium amylolyticum</name>
    <dbReference type="NCBI Taxonomy" id="936337"/>
    <lineage>
        <taxon>Bacteria</taxon>
        <taxon>Bacillati</taxon>
        <taxon>Actinomycetota</taxon>
        <taxon>Actinomycetes</taxon>
        <taxon>Micrococcales</taxon>
        <taxon>Microbacteriaceae</taxon>
        <taxon>Microbacterium</taxon>
    </lineage>
</organism>
<dbReference type="Proteomes" id="UP001519362">
    <property type="component" value="Unassembled WGS sequence"/>
</dbReference>
<dbReference type="SUPFAM" id="SSF48498">
    <property type="entry name" value="Tetracyclin repressor-like, C-terminal domain"/>
    <property type="match status" value="1"/>
</dbReference>
<evidence type="ECO:0000313" key="7">
    <source>
        <dbReference type="Proteomes" id="UP001519362"/>
    </source>
</evidence>
<accession>A0ABS4ZJ76</accession>
<dbReference type="InterPro" id="IPR050109">
    <property type="entry name" value="HTH-type_TetR-like_transc_reg"/>
</dbReference>
<keyword evidence="3" id="KW-0804">Transcription</keyword>
<dbReference type="PANTHER" id="PTHR30055:SF234">
    <property type="entry name" value="HTH-TYPE TRANSCRIPTIONAL REGULATOR BETI"/>
    <property type="match status" value="1"/>
</dbReference>
<proteinExistence type="predicted"/>